<evidence type="ECO:0000259" key="2">
    <source>
        <dbReference type="Pfam" id="PF12728"/>
    </source>
</evidence>
<protein>
    <recommendedName>
        <fullName evidence="2">Helix-turn-helix domain-containing protein</fullName>
    </recommendedName>
</protein>
<keyword evidence="1" id="KW-0175">Coiled coil</keyword>
<dbReference type="GO" id="GO:0003677">
    <property type="term" value="F:DNA binding"/>
    <property type="evidence" value="ECO:0007669"/>
    <property type="project" value="InterPro"/>
</dbReference>
<dbReference type="AlphaFoldDB" id="A0A1B2E854"/>
<proteinExistence type="predicted"/>
<dbReference type="NCBIfam" id="TIGR01764">
    <property type="entry name" value="excise"/>
    <property type="match status" value="1"/>
</dbReference>
<feature type="coiled-coil region" evidence="1">
    <location>
        <begin position="89"/>
        <end position="116"/>
    </location>
</feature>
<organism evidence="3">
    <name type="scientific">Paenibacillus ihbetae</name>
    <dbReference type="NCBI Taxonomy" id="1870820"/>
    <lineage>
        <taxon>Bacteria</taxon>
        <taxon>Bacillati</taxon>
        <taxon>Bacillota</taxon>
        <taxon>Bacilli</taxon>
        <taxon>Bacillales</taxon>
        <taxon>Paenibacillaceae</taxon>
        <taxon>Paenibacillus</taxon>
    </lineage>
</organism>
<dbReference type="EMBL" id="CP016809">
    <property type="protein sequence ID" value="ANY76183.1"/>
    <property type="molecule type" value="Genomic_DNA"/>
</dbReference>
<name>A0A1B2E854_9BACL</name>
<dbReference type="Pfam" id="PF12728">
    <property type="entry name" value="HTH_17"/>
    <property type="match status" value="1"/>
</dbReference>
<dbReference type="InterPro" id="IPR041657">
    <property type="entry name" value="HTH_17"/>
</dbReference>
<dbReference type="KEGG" id="pib:BBD41_28415"/>
<reference evidence="3" key="1">
    <citation type="submission" date="2016-08" db="EMBL/GenBank/DDBJ databases">
        <title>Complete Genome Seqeunce of Paenibacillus sp. nov. IHBB 9852 from high altitute lake of Indian trans-Himalayas.</title>
        <authorList>
            <person name="Kiran S."/>
            <person name="Swarnkar M.K."/>
            <person name="Rana A."/>
            <person name="Tewari R."/>
            <person name="Gulati A."/>
        </authorList>
    </citation>
    <scope>NUCLEOTIDE SEQUENCE [LARGE SCALE GENOMIC DNA]</scope>
    <source>
        <strain evidence="3">IHBB 9852</strain>
    </source>
</reference>
<sequence length="134" mass="15043">MNAKEAASLLGVHYKTILNMINDGRLSASKSDSRDWIISESDLAAREQQIGDKEFAAIYTHMAVQLIEKAHNRAIKAAMEDLIETARATIKAKDNRNELNQQVKRLQHALDAYKAAEAFTHTVHSIKKQAEIDE</sequence>
<dbReference type="InterPro" id="IPR010093">
    <property type="entry name" value="SinI_DNA-bd"/>
</dbReference>
<evidence type="ECO:0000256" key="1">
    <source>
        <dbReference type="SAM" id="Coils"/>
    </source>
</evidence>
<gene>
    <name evidence="3" type="ORF">BBD41_28415</name>
</gene>
<feature type="domain" description="Helix-turn-helix" evidence="2">
    <location>
        <begin position="2"/>
        <end position="45"/>
    </location>
</feature>
<accession>A0A1B2E854</accession>
<dbReference type="RefSeq" id="WP_099480148.1">
    <property type="nucleotide sequence ID" value="NZ_CP016809.1"/>
</dbReference>
<evidence type="ECO:0000313" key="3">
    <source>
        <dbReference type="EMBL" id="ANY76183.1"/>
    </source>
</evidence>